<keyword evidence="5" id="KW-0949">S-adenosyl-L-methionine</keyword>
<dbReference type="EMBL" id="LN899826">
    <property type="protein sequence ID" value="CUV38106.1"/>
    <property type="molecule type" value="Genomic_DNA"/>
</dbReference>
<dbReference type="PANTHER" id="PTHR45790">
    <property type="entry name" value="SIROHEME SYNTHASE-RELATED"/>
    <property type="match status" value="1"/>
</dbReference>
<dbReference type="Gene3D" id="3.40.1010.10">
    <property type="entry name" value="Cobalt-precorrin-4 Transmethylase, Domain 1"/>
    <property type="match status" value="1"/>
</dbReference>
<dbReference type="InterPro" id="IPR006366">
    <property type="entry name" value="CobA/CysG_C"/>
</dbReference>
<keyword evidence="6" id="KW-0627">Porphyrin biosynthesis</keyword>
<dbReference type="PANTHER" id="PTHR45790:SF3">
    <property type="entry name" value="S-ADENOSYL-L-METHIONINE-DEPENDENT UROPORPHYRINOGEN III METHYLTRANSFERASE, CHLOROPLASTIC"/>
    <property type="match status" value="1"/>
</dbReference>
<keyword evidence="4 8" id="KW-0808">Transferase</keyword>
<evidence type="ECO:0000313" key="14">
    <source>
        <dbReference type="EMBL" id="CUV59469.1"/>
    </source>
</evidence>
<accession>A0A0K1ZJ52</accession>
<dbReference type="PROSITE" id="PS00839">
    <property type="entry name" value="SUMT_1"/>
    <property type="match status" value="1"/>
</dbReference>
<dbReference type="InterPro" id="IPR050161">
    <property type="entry name" value="Siro_Cobalamin_biosynth"/>
</dbReference>
<reference evidence="15" key="2">
    <citation type="submission" date="2021-10" db="EMBL/GenBank/DDBJ databases">
        <title>Complete genome sequences of five Ralstonia solancearum strains isolated from sunflower.</title>
        <authorList>
            <person name="She X."/>
            <person name="He Z."/>
        </authorList>
    </citation>
    <scope>NUCLEOTIDE SEQUENCE</scope>
    <source>
        <strain evidence="15">RS638</strain>
    </source>
</reference>
<dbReference type="AlphaFoldDB" id="A0A0K1ZJ52"/>
<dbReference type="GO" id="GO:0019354">
    <property type="term" value="P:siroheme biosynthetic process"/>
    <property type="evidence" value="ECO:0007669"/>
    <property type="project" value="UniProtKB-UniPathway"/>
</dbReference>
<evidence type="ECO:0000256" key="3">
    <source>
        <dbReference type="ARBA" id="ARBA00022603"/>
    </source>
</evidence>
<evidence type="ECO:0000313" key="15">
    <source>
        <dbReference type="EMBL" id="UZF15934.1"/>
    </source>
</evidence>
<dbReference type="FunFam" id="3.40.1010.10:FF:000001">
    <property type="entry name" value="Siroheme synthase"/>
    <property type="match status" value="1"/>
</dbReference>
<dbReference type="InterPro" id="IPR035996">
    <property type="entry name" value="4pyrrol_Methylase_sf"/>
</dbReference>
<evidence type="ECO:0000256" key="4">
    <source>
        <dbReference type="ARBA" id="ARBA00022679"/>
    </source>
</evidence>
<protein>
    <recommendedName>
        <fullName evidence="2">uroporphyrinogen-III C-methyltransferase</fullName>
        <ecNumber evidence="2">2.1.1.107</ecNumber>
    </recommendedName>
</protein>
<dbReference type="NCBIfam" id="NF004790">
    <property type="entry name" value="PRK06136.1"/>
    <property type="match status" value="1"/>
</dbReference>
<dbReference type="PATRIC" id="fig|305.108.peg.2104"/>
<dbReference type="InterPro" id="IPR003043">
    <property type="entry name" value="Uropor_MeTrfase_CS"/>
</dbReference>
<gene>
    <name evidence="10" type="primary">nirE</name>
    <name evidence="15" type="synonym">cobA</name>
    <name evidence="15" type="ORF">LH706_05675</name>
    <name evidence="14" type="ORF">RD1301_v1_440022</name>
    <name evidence="10" type="ORF">RUN1744_v1_840069</name>
    <name evidence="13" type="ORF">RUN215_v1_340008</name>
    <name evidence="11" type="ORF">TD1301_v1_1760037</name>
    <name evidence="12" type="ORF">TF3108_v1_70087</name>
</gene>
<dbReference type="GO" id="GO:0004851">
    <property type="term" value="F:uroporphyrin-III C-methyltransferase activity"/>
    <property type="evidence" value="ECO:0007669"/>
    <property type="project" value="UniProtKB-EC"/>
</dbReference>
<dbReference type="EMBL" id="LN899820">
    <property type="protein sequence ID" value="CUV54393.1"/>
    <property type="molecule type" value="Genomic_DNA"/>
</dbReference>
<proteinExistence type="inferred from homology"/>
<evidence type="ECO:0000313" key="12">
    <source>
        <dbReference type="EMBL" id="CUV38106.1"/>
    </source>
</evidence>
<dbReference type="EMBL" id="LN899825">
    <property type="protein sequence ID" value="CUV35968.1"/>
    <property type="molecule type" value="Genomic_DNA"/>
</dbReference>
<dbReference type="EC" id="2.1.1.107" evidence="2"/>
<dbReference type="CDD" id="cd11642">
    <property type="entry name" value="SUMT"/>
    <property type="match status" value="1"/>
</dbReference>
<evidence type="ECO:0000313" key="13">
    <source>
        <dbReference type="EMBL" id="CUV54393.1"/>
    </source>
</evidence>
<dbReference type="SUPFAM" id="SSF53790">
    <property type="entry name" value="Tetrapyrrole methylase"/>
    <property type="match status" value="1"/>
</dbReference>
<dbReference type="NCBIfam" id="TIGR01469">
    <property type="entry name" value="cobA_cysG_Cterm"/>
    <property type="match status" value="1"/>
</dbReference>
<evidence type="ECO:0000256" key="7">
    <source>
        <dbReference type="ARBA" id="ARBA00025705"/>
    </source>
</evidence>
<evidence type="ECO:0000256" key="6">
    <source>
        <dbReference type="ARBA" id="ARBA00023244"/>
    </source>
</evidence>
<keyword evidence="3 8" id="KW-0489">Methyltransferase</keyword>
<dbReference type="InterPro" id="IPR000878">
    <property type="entry name" value="4pyrrol_Mease"/>
</dbReference>
<dbReference type="InterPro" id="IPR014777">
    <property type="entry name" value="4pyrrole_Mease_sub1"/>
</dbReference>
<evidence type="ECO:0000313" key="11">
    <source>
        <dbReference type="EMBL" id="CUV35968.1"/>
    </source>
</evidence>
<feature type="domain" description="Tetrapyrrole methylase" evidence="9">
    <location>
        <begin position="13"/>
        <end position="225"/>
    </location>
</feature>
<dbReference type="EMBL" id="LN899823">
    <property type="protein sequence ID" value="CUV25142.1"/>
    <property type="molecule type" value="Genomic_DNA"/>
</dbReference>
<evidence type="ECO:0000256" key="2">
    <source>
        <dbReference type="ARBA" id="ARBA00012162"/>
    </source>
</evidence>
<dbReference type="EMBL" id="CP085043">
    <property type="protein sequence ID" value="UZF15934.1"/>
    <property type="molecule type" value="Genomic_DNA"/>
</dbReference>
<name>A0A0K1ZJ52_RALSL</name>
<dbReference type="InterPro" id="IPR014776">
    <property type="entry name" value="4pyrrole_Mease_sub2"/>
</dbReference>
<comment type="similarity">
    <text evidence="1 8">Belongs to the precorrin methyltransferase family.</text>
</comment>
<reference evidence="10" key="1">
    <citation type="submission" date="2015-10" db="EMBL/GenBank/DDBJ databases">
        <authorList>
            <person name="Gilbert D.G."/>
        </authorList>
    </citation>
    <scope>NUCLEOTIDE SEQUENCE</scope>
    <source>
        <strain evidence="10">Phyl III-seqv23</strain>
    </source>
</reference>
<evidence type="ECO:0000256" key="8">
    <source>
        <dbReference type="RuleBase" id="RU003960"/>
    </source>
</evidence>
<dbReference type="UniPathway" id="UPA00262">
    <property type="reaction ID" value="UER00211"/>
</dbReference>
<sequence length="269" mass="28061">MEAKTIPTTKGRVSLIGAGPGAADLITVRGARLLGEAEVVLHDALVSPEVFQYCPQAVLIPVGKRCGKRSTAQRFINRQLVDLATKYQRVVRLKGGDPMLFGRADEELQALEAAGIEYEVVPGITAALAAASAIRQPLTKRGVARSVAFVTQAKAADPDTPAPEGAVPEPAVQADSLVYYMGRDQAASIAADLIARGRAPSTPAWVVEAATMPQQRSACFTLQQMAEGAAAAWIHPEHPSLLMIGEAFAGRAASAAPAQCPGAPHVLAA</sequence>
<comment type="pathway">
    <text evidence="7">Porphyrin-containing compound metabolism; siroheme biosynthesis; precorrin-2 from uroporphyrinogen III: step 1/1.</text>
</comment>
<dbReference type="GO" id="GO:0032259">
    <property type="term" value="P:methylation"/>
    <property type="evidence" value="ECO:0007669"/>
    <property type="project" value="UniProtKB-KW"/>
</dbReference>
<dbReference type="Gene3D" id="3.30.950.10">
    <property type="entry name" value="Methyltransferase, Cobalt-precorrin-4 Transmethylase, Domain 2"/>
    <property type="match status" value="1"/>
</dbReference>
<dbReference type="EMBL" id="LN899822">
    <property type="protein sequence ID" value="CUV59469.1"/>
    <property type="molecule type" value="Genomic_DNA"/>
</dbReference>
<evidence type="ECO:0000256" key="1">
    <source>
        <dbReference type="ARBA" id="ARBA00005879"/>
    </source>
</evidence>
<evidence type="ECO:0000256" key="5">
    <source>
        <dbReference type="ARBA" id="ARBA00022691"/>
    </source>
</evidence>
<organism evidence="10">
    <name type="scientific">Ralstonia solanacearum</name>
    <name type="common">Pseudomonas solanacearum</name>
    <dbReference type="NCBI Taxonomy" id="305"/>
    <lineage>
        <taxon>Bacteria</taxon>
        <taxon>Pseudomonadati</taxon>
        <taxon>Pseudomonadota</taxon>
        <taxon>Betaproteobacteria</taxon>
        <taxon>Burkholderiales</taxon>
        <taxon>Burkholderiaceae</taxon>
        <taxon>Ralstonia</taxon>
        <taxon>Ralstonia solanacearum species complex</taxon>
    </lineage>
</organism>
<dbReference type="PROSITE" id="PS00840">
    <property type="entry name" value="SUMT_2"/>
    <property type="match status" value="1"/>
</dbReference>
<evidence type="ECO:0000259" key="9">
    <source>
        <dbReference type="Pfam" id="PF00590"/>
    </source>
</evidence>
<evidence type="ECO:0000313" key="10">
    <source>
        <dbReference type="EMBL" id="CUV25142.1"/>
    </source>
</evidence>
<dbReference type="Pfam" id="PF00590">
    <property type="entry name" value="TP_methylase"/>
    <property type="match status" value="1"/>
</dbReference>